<keyword evidence="2" id="KW-1185">Reference proteome</keyword>
<organism evidence="1 2">
    <name type="scientific">Nitrosopumilus oxyclinae</name>
    <dbReference type="NCBI Taxonomy" id="1959104"/>
    <lineage>
        <taxon>Archaea</taxon>
        <taxon>Nitrososphaerota</taxon>
        <taxon>Nitrososphaeria</taxon>
        <taxon>Nitrosopumilales</taxon>
        <taxon>Nitrosopumilaceae</taxon>
        <taxon>Nitrosopumilus</taxon>
    </lineage>
</organism>
<name>A0A7D5M2Y4_9ARCH</name>
<reference evidence="1 2" key="1">
    <citation type="submission" date="2018-02" db="EMBL/GenBank/DDBJ databases">
        <title>Complete genome of Nitrosopumilus oxyclinae HCE1.</title>
        <authorList>
            <person name="Qin W."/>
            <person name="Zheng Y."/>
            <person name="Stahl D.A."/>
        </authorList>
    </citation>
    <scope>NUCLEOTIDE SEQUENCE [LARGE SCALE GENOMIC DNA]</scope>
    <source>
        <strain evidence="1 2">HCE1</strain>
    </source>
</reference>
<dbReference type="OrthoDB" id="10168at2157"/>
<dbReference type="Proteomes" id="UP000509441">
    <property type="component" value="Chromosome"/>
</dbReference>
<protein>
    <submittedName>
        <fullName evidence="1">Peptidase</fullName>
    </submittedName>
</protein>
<dbReference type="KEGG" id="nox:C5F49_01765"/>
<accession>A0A7D5M2Y4</accession>
<dbReference type="AlphaFoldDB" id="A0A7D5M2Y4"/>
<evidence type="ECO:0000313" key="1">
    <source>
        <dbReference type="EMBL" id="QLH05513.1"/>
    </source>
</evidence>
<sequence>MKYFALVATFSILLIIPQIDAEASSNPNLFVSAENSQFDNSFSGSMVVEVIVIDPNLSNTDQGKGEPDVTINGKSLRMTQATDGSWYAYFANVDKAKQADSTVGLAGEGLDFGVFCSRNTLSSIVGISLSETDGFAIPRAATGSTNGNTSFSDCTASPTGAVLNNVVRNAKSINTNPNVPSGQIGLNTNAWPLIQLYSFNEVIIQYNPAGSPQMVSLEYDESQNISMNIDRVLYPKNAEVFLTINDFQLNQDPTDEDSWTFDVGNTPSTFYQAFDENGQNAANGWIGLVDLIPNLSKIGFEDNGKLSVNLNSVIELQSNDEQPTTSVSDGTTTYVEIITLVEDGPNSGIFDTADNNDQSILGILDSAPRGQTGSITYNKNSISVLTGSSSASVSLENPTLTIETDSQSLNPGSKIPVILVDPDQNINSDARDHLDVFRSTAIIPSITIGNPVTFQNAQDVQFHSSSPILVGGDDSNSSVPDTNSDRLVIDSSNVANGTYEMISMNLGVSASSLSSILLDVSNSNTDGTNWINYDLRSFENDYGITDFSDTSFTLSFGTLGTSSIAIIDAGDISSSQGFIQIDDSDIANISNESGMVFLVIDFDSTGSGDTLTISSEENKQPIVFDFFSFGIKNSKDVNNSIYRFELEETSDNSSTFDGTMEYSVANQLNIFDPVFIETIQPIDDQIKFIVTDRLINDKGIFISYSDLDATGVFTTTSSQSNIQTTAGMISSDSKSYRFGQPVTLTLNDPDLNLKNDLVDIYFVIDDPNSPNVDTVGKNGITLLEVLIKDIRYKRCTVDGVSYGGLGATGFTLVETGPSTGIFNGVFKMPSKICNKSGTAIISSAGGSLDAKYYDSRDNFGNANVFSLLRAPPTSYPTSAQLSTYEIVKPTAGQIEEILLSGKVDTSRRGIPLDVIITTPDGQTQNFGATLSSAGSFKSIISINENTLSGVYKINLFHNNSLVKSLSFVVSNPPIPDWIKNNAKWWSSDSVSDSEFIDGLEYLIEKGLIIVNTDSKLSISDQLIPDWIKNNAKWWADGEISDDDFVKSIQFLVKKGIIRI</sequence>
<evidence type="ECO:0000313" key="2">
    <source>
        <dbReference type="Proteomes" id="UP000509441"/>
    </source>
</evidence>
<dbReference type="EMBL" id="CP026994">
    <property type="protein sequence ID" value="QLH05513.1"/>
    <property type="molecule type" value="Genomic_DNA"/>
</dbReference>
<gene>
    <name evidence="1" type="ORF">C5F49_01765</name>
</gene>
<proteinExistence type="predicted"/>